<dbReference type="SMART" id="SM00239">
    <property type="entry name" value="C2"/>
    <property type="match status" value="1"/>
</dbReference>
<dbReference type="Pfam" id="PF00168">
    <property type="entry name" value="C2"/>
    <property type="match status" value="1"/>
</dbReference>
<proteinExistence type="predicted"/>
<evidence type="ECO:0000313" key="3">
    <source>
        <dbReference type="EMBL" id="PHH60878.1"/>
    </source>
</evidence>
<evidence type="ECO:0000256" key="1">
    <source>
        <dbReference type="SAM" id="MobiDB-lite"/>
    </source>
</evidence>
<feature type="domain" description="C2" evidence="2">
    <location>
        <begin position="59"/>
        <end position="189"/>
    </location>
</feature>
<feature type="region of interest" description="Disordered" evidence="1">
    <location>
        <begin position="1"/>
        <end position="72"/>
    </location>
</feature>
<dbReference type="OrthoDB" id="73919at2759"/>
<feature type="region of interest" description="Disordered" evidence="1">
    <location>
        <begin position="272"/>
        <end position="298"/>
    </location>
</feature>
<dbReference type="InterPro" id="IPR035892">
    <property type="entry name" value="C2_domain_sf"/>
</dbReference>
<dbReference type="AlphaFoldDB" id="A0A2C5XFM6"/>
<feature type="region of interest" description="Disordered" evidence="1">
    <location>
        <begin position="441"/>
        <end position="471"/>
    </location>
</feature>
<reference evidence="3 4" key="1">
    <citation type="submission" date="2017-06" db="EMBL/GenBank/DDBJ databases">
        <title>Ant-infecting Ophiocordyceps genomes reveal a high diversity of potential behavioral manipulation genes and a possible major role for enterotoxins.</title>
        <authorList>
            <person name="De Bekker C."/>
            <person name="Evans H.C."/>
            <person name="Brachmann A."/>
            <person name="Hughes D.P."/>
        </authorList>
    </citation>
    <scope>NUCLEOTIDE SEQUENCE [LARGE SCALE GENOMIC DNA]</scope>
    <source>
        <strain evidence="3 4">Map64</strain>
    </source>
</reference>
<evidence type="ECO:0000259" key="2">
    <source>
        <dbReference type="PROSITE" id="PS50004"/>
    </source>
</evidence>
<feature type="compositionally biased region" description="Basic and acidic residues" evidence="1">
    <location>
        <begin position="31"/>
        <end position="54"/>
    </location>
</feature>
<dbReference type="PANTHER" id="PTHR47800">
    <property type="entry name" value="C2 DOMAIN-CONTAINING PROTEIN"/>
    <property type="match status" value="1"/>
</dbReference>
<dbReference type="PROSITE" id="PS50004">
    <property type="entry name" value="C2"/>
    <property type="match status" value="1"/>
</dbReference>
<feature type="compositionally biased region" description="Polar residues" evidence="1">
    <location>
        <begin position="1"/>
        <end position="12"/>
    </location>
</feature>
<dbReference type="InterPro" id="IPR000008">
    <property type="entry name" value="C2_dom"/>
</dbReference>
<comment type="caution">
    <text evidence="3">The sequence shown here is derived from an EMBL/GenBank/DDBJ whole genome shotgun (WGS) entry which is preliminary data.</text>
</comment>
<dbReference type="Proteomes" id="UP000226192">
    <property type="component" value="Unassembled WGS sequence"/>
</dbReference>
<name>A0A2C5XFM6_9HYPO</name>
<dbReference type="GO" id="GO:0010628">
    <property type="term" value="P:positive regulation of gene expression"/>
    <property type="evidence" value="ECO:0007669"/>
    <property type="project" value="TreeGrafter"/>
</dbReference>
<gene>
    <name evidence="3" type="ORF">CDD81_1083</name>
</gene>
<dbReference type="STRING" id="1399860.A0A2C5XFM6"/>
<dbReference type="SUPFAM" id="SSF49562">
    <property type="entry name" value="C2 domain (Calcium/lipid-binding domain, CaLB)"/>
    <property type="match status" value="1"/>
</dbReference>
<protein>
    <recommendedName>
        <fullName evidence="2">C2 domain-containing protein</fullName>
    </recommendedName>
</protein>
<feature type="compositionally biased region" description="Basic residues" evidence="1">
    <location>
        <begin position="287"/>
        <end position="296"/>
    </location>
</feature>
<organism evidence="3 4">
    <name type="scientific">Ophiocordyceps australis</name>
    <dbReference type="NCBI Taxonomy" id="1399860"/>
    <lineage>
        <taxon>Eukaryota</taxon>
        <taxon>Fungi</taxon>
        <taxon>Dikarya</taxon>
        <taxon>Ascomycota</taxon>
        <taxon>Pezizomycotina</taxon>
        <taxon>Sordariomycetes</taxon>
        <taxon>Hypocreomycetidae</taxon>
        <taxon>Hypocreales</taxon>
        <taxon>Ophiocordycipitaceae</taxon>
        <taxon>Ophiocordyceps</taxon>
    </lineage>
</organism>
<dbReference type="PANTHER" id="PTHR47800:SF5">
    <property type="entry name" value="FER-1-LIKE PROTEIN 6"/>
    <property type="match status" value="1"/>
</dbReference>
<accession>A0A2C5XFM6</accession>
<dbReference type="EMBL" id="NJET01000125">
    <property type="protein sequence ID" value="PHH60878.1"/>
    <property type="molecule type" value="Genomic_DNA"/>
</dbReference>
<sequence>MTATHETGSEAQPPSPSHHDQPDAQPQQQPESHREPPENKAAEGKHGSDKDSKPKKPKKAPTGGFDPTPLPDAPQGFTLRFVFHGAKNLAAADFRTASSDPFLTATLRAANPRRHKEEPDLLHRTPTLRRTLEPEWNDEWIVANVPPSGFSLKCRLYDEDYPDGNDRLGNVTVKVAGVYQGWEGIPRPGKEFEAKKRVMSKRALVFRGLTKVVNRHIQMTPLLTLSVELLGPSDPPFAQMYTLGPTNYIKHFSPMIGRLVGTKVNADEHDDQAGNLQQQEPDDKSKGKGKGKGKHSQKYDFQANEMQLQGPVPANLYHRYVAFRPIISSMFASVGLRGKILNAALHKQHERIYNFDSSTEYGSFQACSREAALEFLRLVHFDEGSRTFTYVLTLDGRLLFTETGKEFGVDLLSKHSMHSNVAPYIACSGEFFVRRLEHANASDDPEPHQKTHPSQDIAGGPPHQDPPPNPAYYQLIIDNDSGTYRPDKSVLPELKTFLGNNFPGLGIVAMHWEEEELQKLKERQRTTKKKEGRVMNVVMNASQSSISSAESKLDKRDKDWELGRLSKREAALAAMEDPSKLKEVVGNLMPGQKPGESSKS</sequence>
<keyword evidence="4" id="KW-1185">Reference proteome</keyword>
<dbReference type="Gene3D" id="2.60.40.150">
    <property type="entry name" value="C2 domain"/>
    <property type="match status" value="1"/>
</dbReference>
<evidence type="ECO:0000313" key="4">
    <source>
        <dbReference type="Proteomes" id="UP000226192"/>
    </source>
</evidence>